<dbReference type="InterPro" id="IPR022751">
    <property type="entry name" value="Alpha_mannosyltransferase"/>
</dbReference>
<dbReference type="OrthoDB" id="430354at2759"/>
<dbReference type="eggNOG" id="ENOG502RZ48">
    <property type="taxonomic scope" value="Eukaryota"/>
</dbReference>
<feature type="region of interest" description="Disordered" evidence="12">
    <location>
        <begin position="79"/>
        <end position="122"/>
    </location>
</feature>
<dbReference type="RefSeq" id="XP_002417613.1">
    <property type="nucleotide sequence ID" value="XM_002417568.1"/>
</dbReference>
<keyword evidence="7" id="KW-0735">Signal-anchor</keyword>
<keyword evidence="9" id="KW-0333">Golgi apparatus</keyword>
<comment type="subcellular location">
    <subcellularLocation>
        <location evidence="1">Golgi apparatus membrane</location>
        <topology evidence="1">Single-pass type II membrane protein</topology>
    </subcellularLocation>
</comment>
<organism evidence="15 16">
    <name type="scientific">Candida dubliniensis (strain CD36 / ATCC MYA-646 / CBS 7987 / NCPF 3949 / NRRL Y-17841)</name>
    <name type="common">Yeast</name>
    <dbReference type="NCBI Taxonomy" id="573826"/>
    <lineage>
        <taxon>Eukaryota</taxon>
        <taxon>Fungi</taxon>
        <taxon>Dikarya</taxon>
        <taxon>Ascomycota</taxon>
        <taxon>Saccharomycotina</taxon>
        <taxon>Pichiomycetes</taxon>
        <taxon>Debaryomycetaceae</taxon>
        <taxon>Candida/Lodderomyces clade</taxon>
        <taxon>Candida</taxon>
    </lineage>
</organism>
<keyword evidence="8 13" id="KW-1133">Transmembrane helix</keyword>
<dbReference type="SUPFAM" id="SSF53448">
    <property type="entry name" value="Nucleotide-diphospho-sugar transferases"/>
    <property type="match status" value="1"/>
</dbReference>
<keyword evidence="5 15" id="KW-0808">Transferase</keyword>
<keyword evidence="16" id="KW-1185">Reference proteome</keyword>
<evidence type="ECO:0000256" key="2">
    <source>
        <dbReference type="ARBA" id="ARBA00004922"/>
    </source>
</evidence>
<comment type="pathway">
    <text evidence="2">Protein modification; protein glycosylation.</text>
</comment>
<dbReference type="HOGENOM" id="CLU_015387_0_0_1"/>
<dbReference type="GO" id="GO:0000139">
    <property type="term" value="C:Golgi membrane"/>
    <property type="evidence" value="ECO:0007669"/>
    <property type="project" value="UniProtKB-SubCell"/>
</dbReference>
<dbReference type="GO" id="GO:0006493">
    <property type="term" value="P:protein O-linked glycosylation"/>
    <property type="evidence" value="ECO:0007669"/>
    <property type="project" value="TreeGrafter"/>
</dbReference>
<evidence type="ECO:0000256" key="11">
    <source>
        <dbReference type="ARBA" id="ARBA00023180"/>
    </source>
</evidence>
<name>B9W944_CANDC</name>
<evidence type="ECO:0000256" key="8">
    <source>
        <dbReference type="ARBA" id="ARBA00022989"/>
    </source>
</evidence>
<proteinExistence type="inferred from homology"/>
<dbReference type="GeneID" id="8045160"/>
<evidence type="ECO:0000313" key="14">
    <source>
        <dbReference type="CGD" id="CAL0000170969"/>
    </source>
</evidence>
<sequence length="844" mass="98908">MIEKLTSKRSRQRVIAYSVIIIWLMIVNIWLLNNYHLIPSTLNRHIDGNTLIDEDDDSSLSSDYSIYNELDTENYLAPQQQQENVPDSQSTDGGSSTSKTKGESNEKGSKDSKIKPSLSTKNPFKDDITIKILQKHLQQQQSNTKGVRNIDSHADIYNQIFENHPEIDTIFGNLNFNQRCQLFFQNLFIKDNNWILNVKDTKIKLENKNEFKFNDYKKWHLNEFKNKFKELKKLIEPNKKFVDDKEFENSLEFQDFVKSQYEQFWNRTMTYEQSIIDSISILRIFNKCYLTEDASATNTNKQDFIKDQFKLVDGIRRASKKNSILPKFKPTQQEQMVNFDNDNLSPSILEHRIYPWLSFEYPVYERWTGKIQYQPPKMTNYIKDGSQKTTKTNNLNDDDYLSSFFLNRLKQKCNGRGLVLSISDSHVDATVRLIHLLRALNNKYPIQIVYYDNLSKQTKEKIVTAAREVMSHVPKSFTRVAKYFPDDYLDNDQGGLPKQEVWFINTYNVIHADYKLKFKGFANKFLATLFNSFDEFILLDADTVLTQSPSYFFKLPQYLQTGTFFYKDRTTFETRPKSDSIFFEKLGPSVIDSVMFNIPIMTSYTLNRSFFKGLFHYMESGLVVLNREIHYSSFLMMVQMNFFEPINGRIHGDKEIFWLAMAINGQENYYFDENYAAAVGIITPDLERTKPDKTLHESKELCSPHPGHISHDDNSLVWLNSGFFYCGQNDKVKFAEEFKHKSRLKHINNLEAFKTFYYSPLRIENAIIPPMDLDIWAANNEDEPAKGWFGDPRYCTGYMWCAYDKIGGNTKSGKYNRVEGKIINFDEQAQDLFNYYGDVWVGME</sequence>
<evidence type="ECO:0000313" key="16">
    <source>
        <dbReference type="Proteomes" id="UP000002605"/>
    </source>
</evidence>
<evidence type="ECO:0000256" key="1">
    <source>
        <dbReference type="ARBA" id="ARBA00004323"/>
    </source>
</evidence>
<dbReference type="GO" id="GO:0046354">
    <property type="term" value="P:mannan biosynthetic process"/>
    <property type="evidence" value="ECO:0007669"/>
    <property type="project" value="UniProtKB-ARBA"/>
</dbReference>
<dbReference type="PANTHER" id="PTHR31392:SF1">
    <property type="entry name" value="ALPHA-1,3-MANNOSYLTRANSFERASE MNN1-RELATED"/>
    <property type="match status" value="1"/>
</dbReference>
<dbReference type="CGD" id="CAL0000170969">
    <property type="gene designation" value="Cd36_09700"/>
</dbReference>
<feature type="compositionally biased region" description="Low complexity" evidence="12">
    <location>
        <begin position="87"/>
        <end position="99"/>
    </location>
</feature>
<dbReference type="GO" id="GO:0000033">
    <property type="term" value="F:alpha-1,3-mannosyltransferase activity"/>
    <property type="evidence" value="ECO:0007669"/>
    <property type="project" value="TreeGrafter"/>
</dbReference>
<dbReference type="CAZy" id="GT71">
    <property type="family name" value="Glycosyltransferase Family 71"/>
</dbReference>
<dbReference type="UniPathway" id="UPA00378"/>
<dbReference type="AlphaFoldDB" id="B9W944"/>
<keyword evidence="4 15" id="KW-0328">Glycosyltransferase</keyword>
<accession>B9W944</accession>
<dbReference type="Proteomes" id="UP000002605">
    <property type="component" value="Chromosome 1"/>
</dbReference>
<protein>
    <submittedName>
        <fullName evidence="15">Alpha-1,3-mannosyltransferase, putative</fullName>
        <ecNumber evidence="15">2.4.1.-</ecNumber>
    </submittedName>
</protein>
<dbReference type="VEuPathDB" id="FungiDB:CD36_09700"/>
<evidence type="ECO:0000256" key="3">
    <source>
        <dbReference type="ARBA" id="ARBA00009105"/>
    </source>
</evidence>
<evidence type="ECO:0000313" key="15">
    <source>
        <dbReference type="EMBL" id="CAX45277.1"/>
    </source>
</evidence>
<dbReference type="KEGG" id="cdu:CD36_09700"/>
<comment type="similarity">
    <text evidence="3">Belongs to the MNN1/MNT family.</text>
</comment>
<feature type="transmembrane region" description="Helical" evidence="13">
    <location>
        <begin position="14"/>
        <end position="32"/>
    </location>
</feature>
<dbReference type="EC" id="2.4.1.-" evidence="15"/>
<keyword evidence="6 13" id="KW-0812">Transmembrane</keyword>
<feature type="compositionally biased region" description="Basic and acidic residues" evidence="12">
    <location>
        <begin position="100"/>
        <end position="114"/>
    </location>
</feature>
<gene>
    <name evidence="14" type="ordered locus">Cd36_09700</name>
    <name evidence="15" type="ORF">CD36_09700</name>
</gene>
<keyword evidence="10 13" id="KW-0472">Membrane</keyword>
<dbReference type="Pfam" id="PF11051">
    <property type="entry name" value="Mannosyl_trans3"/>
    <property type="match status" value="1"/>
</dbReference>
<reference evidence="15 16" key="1">
    <citation type="journal article" date="2009" name="Genome Res.">
        <title>Comparative genomics of the fungal pathogens Candida dubliniensis and Candida albicans.</title>
        <authorList>
            <person name="Jackson A.P."/>
            <person name="Gamble J.A."/>
            <person name="Yeomans T."/>
            <person name="Moran G.P."/>
            <person name="Saunders D."/>
            <person name="Harris D."/>
            <person name="Aslett M."/>
            <person name="Barrell J.F."/>
            <person name="Butler G."/>
            <person name="Citiulo F."/>
            <person name="Coleman D.C."/>
            <person name="de Groot P.W.J."/>
            <person name="Goodwin T.J."/>
            <person name="Quail M.A."/>
            <person name="McQuillan J."/>
            <person name="Munro C.A."/>
            <person name="Pain A."/>
            <person name="Poulter R.T."/>
            <person name="Rajandream M.A."/>
            <person name="Renauld H."/>
            <person name="Spiering M.J."/>
            <person name="Tivey A."/>
            <person name="Gow N.A.R."/>
            <person name="Barrell B."/>
            <person name="Sullivan D.J."/>
            <person name="Berriman M."/>
        </authorList>
    </citation>
    <scope>NUCLEOTIDE SEQUENCE [LARGE SCALE GENOMIC DNA]</scope>
    <source>
        <strain evidence="16">CD36 / ATCC MYA-646 / CBS 7987 / NCPF 3949 / NRRL Y-17841</strain>
    </source>
</reference>
<evidence type="ECO:0000256" key="13">
    <source>
        <dbReference type="SAM" id="Phobius"/>
    </source>
</evidence>
<evidence type="ECO:0000256" key="10">
    <source>
        <dbReference type="ARBA" id="ARBA00023136"/>
    </source>
</evidence>
<evidence type="ECO:0000256" key="9">
    <source>
        <dbReference type="ARBA" id="ARBA00023034"/>
    </source>
</evidence>
<dbReference type="PANTHER" id="PTHR31392">
    <property type="entry name" value="ALPHA-1,3-MANNOSYLTRANSFERASE MNN1-RELATED"/>
    <property type="match status" value="1"/>
</dbReference>
<evidence type="ECO:0000256" key="6">
    <source>
        <dbReference type="ARBA" id="ARBA00022692"/>
    </source>
</evidence>
<evidence type="ECO:0000256" key="5">
    <source>
        <dbReference type="ARBA" id="ARBA00022679"/>
    </source>
</evidence>
<dbReference type="Gene3D" id="3.90.550.10">
    <property type="entry name" value="Spore Coat Polysaccharide Biosynthesis Protein SpsA, Chain A"/>
    <property type="match status" value="1"/>
</dbReference>
<evidence type="ECO:0000256" key="12">
    <source>
        <dbReference type="SAM" id="MobiDB-lite"/>
    </source>
</evidence>
<dbReference type="InterPro" id="IPR029044">
    <property type="entry name" value="Nucleotide-diphossugar_trans"/>
</dbReference>
<evidence type="ECO:0000256" key="4">
    <source>
        <dbReference type="ARBA" id="ARBA00022676"/>
    </source>
</evidence>
<evidence type="ECO:0000256" key="7">
    <source>
        <dbReference type="ARBA" id="ARBA00022968"/>
    </source>
</evidence>
<dbReference type="EMBL" id="FM992688">
    <property type="protein sequence ID" value="CAX45277.1"/>
    <property type="molecule type" value="Genomic_DNA"/>
</dbReference>
<keyword evidence="11" id="KW-0325">Glycoprotein</keyword>